<protein>
    <submittedName>
        <fullName evidence="3">Tripartite tricarboxylate transporter TctB</fullName>
    </submittedName>
</protein>
<name>A0A1V2H4Z7_9PROT</name>
<feature type="transmembrane region" description="Helical" evidence="1">
    <location>
        <begin position="95"/>
        <end position="122"/>
    </location>
</feature>
<dbReference type="AlphaFoldDB" id="A0A1V2H4Z7"/>
<reference evidence="3 4" key="1">
    <citation type="submission" date="2016-10" db="EMBL/GenBank/DDBJ databases">
        <title>Draft Genome sequence of Roseomonas sp. strain M3.</title>
        <authorList>
            <person name="Subhash Y."/>
            <person name="Lee S."/>
        </authorList>
    </citation>
    <scope>NUCLEOTIDE SEQUENCE [LARGE SCALE GENOMIC DNA]</scope>
    <source>
        <strain evidence="3 4">M3</strain>
    </source>
</reference>
<evidence type="ECO:0000313" key="3">
    <source>
        <dbReference type="EMBL" id="ONG56007.1"/>
    </source>
</evidence>
<feature type="transmembrane region" description="Helical" evidence="1">
    <location>
        <begin position="128"/>
        <end position="148"/>
    </location>
</feature>
<dbReference type="Proteomes" id="UP000188879">
    <property type="component" value="Unassembled WGS sequence"/>
</dbReference>
<dbReference type="InterPro" id="IPR009936">
    <property type="entry name" value="DUF1468"/>
</dbReference>
<proteinExistence type="predicted"/>
<comment type="caution">
    <text evidence="3">The sequence shown here is derived from an EMBL/GenBank/DDBJ whole genome shotgun (WGS) entry which is preliminary data.</text>
</comment>
<sequence>MQLSDRVTGGFLVALGGVAVYGASLQPGVPGQDVGPSVFPTIIGLGLIGCGLLILLRVGHSFEAPDDVIPAAPGEALPQPPRFAEIRAFIPPLLLVFYTLVADWLGFLPTAAVMVLVVALALGARWRLALPLAVLAPLGIATIFMKLLRVPLPDGILPLPW</sequence>
<accession>A0A1V2H4Z7</accession>
<organism evidence="3 4">
    <name type="scientific">Teichococcus deserti</name>
    <dbReference type="NCBI Taxonomy" id="1817963"/>
    <lineage>
        <taxon>Bacteria</taxon>
        <taxon>Pseudomonadati</taxon>
        <taxon>Pseudomonadota</taxon>
        <taxon>Alphaproteobacteria</taxon>
        <taxon>Acetobacterales</taxon>
        <taxon>Roseomonadaceae</taxon>
        <taxon>Roseomonas</taxon>
    </lineage>
</organism>
<keyword evidence="1" id="KW-0812">Transmembrane</keyword>
<dbReference type="OrthoDB" id="6174504at2"/>
<gene>
    <name evidence="3" type="ORF">BKE38_07260</name>
</gene>
<evidence type="ECO:0000256" key="1">
    <source>
        <dbReference type="SAM" id="Phobius"/>
    </source>
</evidence>
<evidence type="ECO:0000313" key="4">
    <source>
        <dbReference type="Proteomes" id="UP000188879"/>
    </source>
</evidence>
<feature type="transmembrane region" description="Helical" evidence="1">
    <location>
        <begin position="38"/>
        <end position="56"/>
    </location>
</feature>
<keyword evidence="1" id="KW-0472">Membrane</keyword>
<keyword evidence="4" id="KW-1185">Reference proteome</keyword>
<dbReference type="EMBL" id="MLCO01000058">
    <property type="protein sequence ID" value="ONG56007.1"/>
    <property type="molecule type" value="Genomic_DNA"/>
</dbReference>
<dbReference type="Pfam" id="PF07331">
    <property type="entry name" value="TctB"/>
    <property type="match status" value="1"/>
</dbReference>
<evidence type="ECO:0000259" key="2">
    <source>
        <dbReference type="Pfam" id="PF07331"/>
    </source>
</evidence>
<keyword evidence="1" id="KW-1133">Transmembrane helix</keyword>
<feature type="domain" description="DUF1468" evidence="2">
    <location>
        <begin position="7"/>
        <end position="153"/>
    </location>
</feature>